<evidence type="ECO:0000256" key="3">
    <source>
        <dbReference type="SAM" id="SignalP"/>
    </source>
</evidence>
<evidence type="ECO:0000313" key="6">
    <source>
        <dbReference type="Proteomes" id="UP001163046"/>
    </source>
</evidence>
<dbReference type="SUPFAM" id="SSF57196">
    <property type="entry name" value="EGF/Laminin"/>
    <property type="match status" value="1"/>
</dbReference>
<dbReference type="PROSITE" id="PS00022">
    <property type="entry name" value="EGF_1"/>
    <property type="match status" value="1"/>
</dbReference>
<dbReference type="Pfam" id="PF00008">
    <property type="entry name" value="EGF"/>
    <property type="match status" value="1"/>
</dbReference>
<dbReference type="InterPro" id="IPR000742">
    <property type="entry name" value="EGF"/>
</dbReference>
<protein>
    <recommendedName>
        <fullName evidence="4">EGF-like domain-containing protein</fullName>
    </recommendedName>
</protein>
<proteinExistence type="predicted"/>
<comment type="caution">
    <text evidence="5">The sequence shown here is derived from an EMBL/GenBank/DDBJ whole genome shotgun (WGS) entry which is preliminary data.</text>
</comment>
<dbReference type="CDD" id="cd00054">
    <property type="entry name" value="EGF_CA"/>
    <property type="match status" value="1"/>
</dbReference>
<feature type="chain" id="PRO_5040924257" description="EGF-like domain-containing protein" evidence="3">
    <location>
        <begin position="23"/>
        <end position="380"/>
    </location>
</feature>
<keyword evidence="1 2" id="KW-1015">Disulfide bond</keyword>
<dbReference type="PROSITE" id="PS01186">
    <property type="entry name" value="EGF_2"/>
    <property type="match status" value="1"/>
</dbReference>
<sequence>MLSLMLIYQVIAGLSLLKAAHAVNVPDPIAHFPLNSTYETREINNRQPQGTPVGVSLAPGPNNKTGGSYQFTVGQNNSYIEFPNDGGLDANRSITVLCWVNYAGLGPRYQFIVGYMNVAQNKGGFFVYLANRILKVFMKDRAGVITFWADTQPLEPGAWHLVCASYDDDTGIARLYVDDKTVAQKNLKANAGVATTDQFKLSVGGYPRNPRAPHATFNGRITNLWIFDVALHLDQINAVPFPVEAPAECSCYNGGSCAPRDDGYMCICPAGYIGEHCEWQKQGCYHEVWPRKRKAMGELIGKFKENRKDVQAAVEACLKAAEEKQLEIFGVRRRYKCVTTKKDSPADFDRYGSSVTCKEQGDYGVGIKRATFVYILKKGE</sequence>
<dbReference type="Proteomes" id="UP001163046">
    <property type="component" value="Unassembled WGS sequence"/>
</dbReference>
<dbReference type="PROSITE" id="PS50026">
    <property type="entry name" value="EGF_3"/>
    <property type="match status" value="1"/>
</dbReference>
<keyword evidence="3" id="KW-0732">Signal</keyword>
<organism evidence="5 6">
    <name type="scientific">Desmophyllum pertusum</name>
    <dbReference type="NCBI Taxonomy" id="174260"/>
    <lineage>
        <taxon>Eukaryota</taxon>
        <taxon>Metazoa</taxon>
        <taxon>Cnidaria</taxon>
        <taxon>Anthozoa</taxon>
        <taxon>Hexacorallia</taxon>
        <taxon>Scleractinia</taxon>
        <taxon>Caryophylliina</taxon>
        <taxon>Caryophylliidae</taxon>
        <taxon>Desmophyllum</taxon>
    </lineage>
</organism>
<dbReference type="OrthoDB" id="6014183at2759"/>
<feature type="domain" description="EGF-like" evidence="4">
    <location>
        <begin position="245"/>
        <end position="278"/>
    </location>
</feature>
<dbReference type="Pfam" id="PF13385">
    <property type="entry name" value="Laminin_G_3"/>
    <property type="match status" value="1"/>
</dbReference>
<comment type="caution">
    <text evidence="2">Lacks conserved residue(s) required for the propagation of feature annotation.</text>
</comment>
<feature type="disulfide bond" evidence="2">
    <location>
        <begin position="268"/>
        <end position="277"/>
    </location>
</feature>
<dbReference type="SUPFAM" id="SSF49899">
    <property type="entry name" value="Concanavalin A-like lectins/glucanases"/>
    <property type="match status" value="1"/>
</dbReference>
<dbReference type="PANTHER" id="PTHR47635:SF2">
    <property type="entry name" value="LAMG-LIKE JELLYROLL FOLD DOMAIN-CONTAINING PROTEIN"/>
    <property type="match status" value="1"/>
</dbReference>
<reference evidence="5" key="1">
    <citation type="submission" date="2023-01" db="EMBL/GenBank/DDBJ databases">
        <title>Genome assembly of the deep-sea coral Lophelia pertusa.</title>
        <authorList>
            <person name="Herrera S."/>
            <person name="Cordes E."/>
        </authorList>
    </citation>
    <scope>NUCLEOTIDE SEQUENCE</scope>
    <source>
        <strain evidence="5">USNM1676648</strain>
        <tissue evidence="5">Polyp</tissue>
    </source>
</reference>
<evidence type="ECO:0000256" key="1">
    <source>
        <dbReference type="ARBA" id="ARBA00023157"/>
    </source>
</evidence>
<keyword evidence="2" id="KW-0245">EGF-like domain</keyword>
<dbReference type="EMBL" id="MU826363">
    <property type="protein sequence ID" value="KAJ7378709.1"/>
    <property type="molecule type" value="Genomic_DNA"/>
</dbReference>
<dbReference type="Gene3D" id="2.10.25.10">
    <property type="entry name" value="Laminin"/>
    <property type="match status" value="1"/>
</dbReference>
<evidence type="ECO:0000313" key="5">
    <source>
        <dbReference type="EMBL" id="KAJ7378709.1"/>
    </source>
</evidence>
<accession>A0A9W9ZCX1</accession>
<evidence type="ECO:0000259" key="4">
    <source>
        <dbReference type="PROSITE" id="PS50026"/>
    </source>
</evidence>
<name>A0A9W9ZCX1_9CNID</name>
<evidence type="ECO:0000256" key="2">
    <source>
        <dbReference type="PROSITE-ProRule" id="PRU00076"/>
    </source>
</evidence>
<keyword evidence="6" id="KW-1185">Reference proteome</keyword>
<feature type="signal peptide" evidence="3">
    <location>
        <begin position="1"/>
        <end position="22"/>
    </location>
</feature>
<dbReference type="PANTHER" id="PTHR47635">
    <property type="entry name" value="CUB DOMAIN-CONTAINING PROTEIN"/>
    <property type="match status" value="1"/>
</dbReference>
<dbReference type="InterPro" id="IPR013320">
    <property type="entry name" value="ConA-like_dom_sf"/>
</dbReference>
<dbReference type="AlphaFoldDB" id="A0A9W9ZCX1"/>
<gene>
    <name evidence="5" type="ORF">OS493_021291</name>
</gene>
<dbReference type="Gene3D" id="2.60.120.200">
    <property type="match status" value="1"/>
</dbReference>